<keyword evidence="2" id="KW-0812">Transmembrane</keyword>
<reference evidence="3" key="1">
    <citation type="submission" date="2022-08" db="EMBL/GenBank/DDBJ databases">
        <title>Genomic Encyclopedia of Type Strains, Phase V (KMG-V): Genome sequencing to study the core and pangenomes of soil and plant-associated prokaryotes.</title>
        <authorList>
            <person name="Whitman W."/>
        </authorList>
    </citation>
    <scope>NUCLEOTIDE SEQUENCE</scope>
    <source>
        <strain evidence="3">SP3012</strain>
    </source>
</reference>
<dbReference type="EMBL" id="JANUBF010000058">
    <property type="protein sequence ID" value="MCS4038321.1"/>
    <property type="molecule type" value="Genomic_DNA"/>
</dbReference>
<feature type="coiled-coil region" evidence="1">
    <location>
        <begin position="196"/>
        <end position="271"/>
    </location>
</feature>
<sequence length="345" mass="37560">MSTSSTAPADRITVAESSIRERSLQYLESVWEATSRQFAGLLILQWIGGIVLASVASAEAWAGAENAVGGYVLTALLVGGLISVPPAVLGWVRPTSRFTRNMIGAAQLLMSGLLIYLVAGRISMHFHIFVSLAFLSLYYDWETLVTASVVTAIDHFVRGIVAPMSMFGVTYPAPWMAAEHTAWVIFEVGFLTLGCLRAVRAKQAQAETELKNEAQNEELEDVCSGLEEAQQEAEEKKQEARRLAETAEEINGFLKTEIEDLDSRLERLEDGDLTVSFVGEGTATTSKAVDDAAQITGQLRSKLGRAVGSIREVIIPNAEDHYTDWTVTDGRIAVAKKFHLSCTTS</sequence>
<name>A0A9X3A0K6_9BACT</name>
<gene>
    <name evidence="3" type="ORF">GGQ01_003413</name>
</gene>
<evidence type="ECO:0000256" key="1">
    <source>
        <dbReference type="SAM" id="Coils"/>
    </source>
</evidence>
<feature type="transmembrane region" description="Helical" evidence="2">
    <location>
        <begin position="70"/>
        <end position="92"/>
    </location>
</feature>
<dbReference type="Proteomes" id="UP001155040">
    <property type="component" value="Unassembled WGS sequence"/>
</dbReference>
<proteinExistence type="predicted"/>
<feature type="transmembrane region" description="Helical" evidence="2">
    <location>
        <begin position="38"/>
        <end position="58"/>
    </location>
</feature>
<feature type="non-terminal residue" evidence="3">
    <location>
        <position position="345"/>
    </location>
</feature>
<keyword evidence="1" id="KW-0175">Coiled coil</keyword>
<accession>A0A9X3A0K6</accession>
<evidence type="ECO:0000313" key="4">
    <source>
        <dbReference type="Proteomes" id="UP001155040"/>
    </source>
</evidence>
<protein>
    <submittedName>
        <fullName evidence="3">FlaG/YvyC family protein</fullName>
    </submittedName>
</protein>
<evidence type="ECO:0000256" key="2">
    <source>
        <dbReference type="SAM" id="Phobius"/>
    </source>
</evidence>
<keyword evidence="2" id="KW-1133">Transmembrane helix</keyword>
<organism evidence="3 4">
    <name type="scientific">Salinibacter ruber</name>
    <dbReference type="NCBI Taxonomy" id="146919"/>
    <lineage>
        <taxon>Bacteria</taxon>
        <taxon>Pseudomonadati</taxon>
        <taxon>Rhodothermota</taxon>
        <taxon>Rhodothermia</taxon>
        <taxon>Rhodothermales</taxon>
        <taxon>Salinibacteraceae</taxon>
        <taxon>Salinibacter</taxon>
    </lineage>
</organism>
<feature type="transmembrane region" description="Helical" evidence="2">
    <location>
        <begin position="113"/>
        <end position="139"/>
    </location>
</feature>
<feature type="transmembrane region" description="Helical" evidence="2">
    <location>
        <begin position="180"/>
        <end position="199"/>
    </location>
</feature>
<evidence type="ECO:0000313" key="3">
    <source>
        <dbReference type="EMBL" id="MCS4038321.1"/>
    </source>
</evidence>
<comment type="caution">
    <text evidence="3">The sequence shown here is derived from an EMBL/GenBank/DDBJ whole genome shotgun (WGS) entry which is preliminary data.</text>
</comment>
<dbReference type="AlphaFoldDB" id="A0A9X3A0K6"/>
<keyword evidence="2" id="KW-0472">Membrane</keyword>